<proteinExistence type="predicted"/>
<dbReference type="Pfam" id="PF00941">
    <property type="entry name" value="FAD_binding_5"/>
    <property type="match status" value="1"/>
</dbReference>
<comment type="caution">
    <text evidence="5">The sequence shown here is derived from an EMBL/GenBank/DDBJ whole genome shotgun (WGS) entry which is preliminary data.</text>
</comment>
<keyword evidence="1" id="KW-0285">Flavoprotein</keyword>
<dbReference type="GeneID" id="8919375"/>
<dbReference type="InterPro" id="IPR002346">
    <property type="entry name" value="Mopterin_DH_FAD-bd"/>
</dbReference>
<dbReference type="InterPro" id="IPR036683">
    <property type="entry name" value="CO_DH_flav_C_dom_sf"/>
</dbReference>
<evidence type="ECO:0000256" key="3">
    <source>
        <dbReference type="ARBA" id="ARBA00023002"/>
    </source>
</evidence>
<dbReference type="OrthoDB" id="19205at2157"/>
<accession>A0A384L538</accession>
<dbReference type="InterPro" id="IPR016166">
    <property type="entry name" value="FAD-bd_PCMH"/>
</dbReference>
<dbReference type="InterPro" id="IPR016169">
    <property type="entry name" value="FAD-bd_PCMH_sub2"/>
</dbReference>
<reference evidence="6" key="1">
    <citation type="submission" date="2012-11" db="EMBL/GenBank/DDBJ databases">
        <authorList>
            <person name="Becker E.A."/>
            <person name="Seitzer P."/>
            <person name="Tritt A."/>
            <person name="Larsen D."/>
            <person name="Yao A."/>
            <person name="Wu D."/>
            <person name="Darling A."/>
            <person name="Eisen J.A."/>
            <person name="Facciotti M.T."/>
        </authorList>
    </citation>
    <scope>NUCLEOTIDE SEQUENCE [LARGE SCALE GENOMIC DNA]</scope>
    <source>
        <strain evidence="6">ATCC 29605 / DSM 3757 / JCM 8879 / NBRC 14742 / NCIMB 2012 / VKM B-1768 / DS2</strain>
    </source>
</reference>
<dbReference type="Gene3D" id="3.30.43.10">
    <property type="entry name" value="Uridine Diphospho-n-acetylenolpyruvylglucosamine Reductase, domain 2"/>
    <property type="match status" value="1"/>
</dbReference>
<keyword evidence="3" id="KW-0560">Oxidoreductase</keyword>
<evidence type="ECO:0000313" key="6">
    <source>
        <dbReference type="Proteomes" id="UP000011532"/>
    </source>
</evidence>
<dbReference type="PANTHER" id="PTHR42659">
    <property type="entry name" value="XANTHINE DEHYDROGENASE SUBUNIT C-RELATED"/>
    <property type="match status" value="1"/>
</dbReference>
<dbReference type="Proteomes" id="UP000011532">
    <property type="component" value="Unassembled WGS sequence"/>
</dbReference>
<dbReference type="EMBL" id="AOHU01000021">
    <property type="protein sequence ID" value="ELY36902.1"/>
    <property type="molecule type" value="Genomic_DNA"/>
</dbReference>
<dbReference type="RefSeq" id="WP_004041231.1">
    <property type="nucleotide sequence ID" value="NC_013964.1"/>
</dbReference>
<dbReference type="Gene3D" id="3.30.390.50">
    <property type="entry name" value="CO dehydrogenase flavoprotein, C-terminal domain"/>
    <property type="match status" value="1"/>
</dbReference>
<sequence length="289" mass="30411">MTAFESVEYVEPETVSEAVERLADADEARVIAGGYSLVPLLKDGIETPDRLIDVSGLNELRGITERGDGVAIGALVTHDEIATDATVAERARALADATDSVGDFQARNRGTIAGNLVFADPKYDAPAAFLALGGRVVTLGPAGRRAIAADDWFRGPGTTALDGNELVTRVEVPSVERSGYVRTSEYSGYAVVGVAAAFETDDGVVRSARVAVNGAKPYPVRLPNVERALVDEAVGRVVDGDGATEAATAALDDVETASLLANDAATEEYRRQLVRTYCRQAIEQAASEP</sequence>
<dbReference type="PROSITE" id="PS51387">
    <property type="entry name" value="FAD_PCMH"/>
    <property type="match status" value="1"/>
</dbReference>
<dbReference type="PANTHER" id="PTHR42659:SF2">
    <property type="entry name" value="XANTHINE DEHYDROGENASE SUBUNIT C-RELATED"/>
    <property type="match status" value="1"/>
</dbReference>
<dbReference type="InterPro" id="IPR005107">
    <property type="entry name" value="CO_DH_flav_C"/>
</dbReference>
<dbReference type="Pfam" id="PF03450">
    <property type="entry name" value="CO_deh_flav_C"/>
    <property type="match status" value="1"/>
</dbReference>
<evidence type="ECO:0000259" key="4">
    <source>
        <dbReference type="PROSITE" id="PS51387"/>
    </source>
</evidence>
<dbReference type="InterPro" id="IPR051312">
    <property type="entry name" value="Diverse_Substr_Oxidored"/>
</dbReference>
<dbReference type="Gene3D" id="3.30.465.10">
    <property type="match status" value="1"/>
</dbReference>
<dbReference type="InterPro" id="IPR036318">
    <property type="entry name" value="FAD-bd_PCMH-like_sf"/>
</dbReference>
<name>A0A384L538_HALVD</name>
<organism evidence="5 6">
    <name type="scientific">Haloferax volcanii (strain ATCC 29605 / DSM 3757 / JCM 8879 / NBRC 14742 / NCIMB 2012 / VKM B-1768 / DS2)</name>
    <name type="common">Halobacterium volcanii</name>
    <dbReference type="NCBI Taxonomy" id="309800"/>
    <lineage>
        <taxon>Archaea</taxon>
        <taxon>Methanobacteriati</taxon>
        <taxon>Methanobacteriota</taxon>
        <taxon>Stenosarchaea group</taxon>
        <taxon>Halobacteria</taxon>
        <taxon>Halobacteriales</taxon>
        <taxon>Haloferacaceae</taxon>
        <taxon>Haloferax</taxon>
    </lineage>
</organism>
<dbReference type="SUPFAM" id="SSF56176">
    <property type="entry name" value="FAD-binding/transporter-associated domain-like"/>
    <property type="match status" value="1"/>
</dbReference>
<dbReference type="GO" id="GO:0016491">
    <property type="term" value="F:oxidoreductase activity"/>
    <property type="evidence" value="ECO:0007669"/>
    <property type="project" value="UniProtKB-KW"/>
</dbReference>
<protein>
    <recommendedName>
        <fullName evidence="4">FAD-binding PCMH-type domain-containing protein</fullName>
    </recommendedName>
</protein>
<dbReference type="SMART" id="SM01092">
    <property type="entry name" value="CO_deh_flav_C"/>
    <property type="match status" value="1"/>
</dbReference>
<evidence type="ECO:0000313" key="5">
    <source>
        <dbReference type="EMBL" id="ELY36902.1"/>
    </source>
</evidence>
<gene>
    <name evidence="5" type="ORF">C498_02110</name>
</gene>
<keyword evidence="2" id="KW-0274">FAD</keyword>
<dbReference type="GO" id="GO:0071949">
    <property type="term" value="F:FAD binding"/>
    <property type="evidence" value="ECO:0007669"/>
    <property type="project" value="InterPro"/>
</dbReference>
<feature type="domain" description="FAD-binding PCMH-type" evidence="4">
    <location>
        <begin position="2"/>
        <end position="177"/>
    </location>
</feature>
<evidence type="ECO:0000256" key="2">
    <source>
        <dbReference type="ARBA" id="ARBA00022827"/>
    </source>
</evidence>
<dbReference type="InterPro" id="IPR016167">
    <property type="entry name" value="FAD-bd_PCMH_sub1"/>
</dbReference>
<dbReference type="SUPFAM" id="SSF55447">
    <property type="entry name" value="CO dehydrogenase flavoprotein C-terminal domain-like"/>
    <property type="match status" value="1"/>
</dbReference>
<reference evidence="5 6" key="2">
    <citation type="journal article" date="2014" name="PLoS Genet.">
        <title>Phylogenetically driven sequencing of extremely halophilic archaea reveals strategies for static and dynamic osmo-response.</title>
        <authorList>
            <person name="Becker E.A."/>
            <person name="Seitzer P.M."/>
            <person name="Tritt A."/>
            <person name="Larsen D."/>
            <person name="Krusor M."/>
            <person name="Yao A.I."/>
            <person name="Wu D."/>
            <person name="Madern D."/>
            <person name="Eisen J.A."/>
            <person name="Darling A.E."/>
            <person name="Facciotti M.T."/>
        </authorList>
    </citation>
    <scope>NUCLEOTIDE SEQUENCE [LARGE SCALE GENOMIC DNA]</scope>
    <source>
        <strain evidence="6">ATCC 29605 / DSM 3757 / JCM 8879 / NBRC 14742 / NCIMB 2012 / VKM B-1768 / DS2</strain>
    </source>
</reference>
<evidence type="ECO:0000256" key="1">
    <source>
        <dbReference type="ARBA" id="ARBA00022630"/>
    </source>
</evidence>
<dbReference type="AlphaFoldDB" id="A0A384L538"/>